<evidence type="ECO:0000259" key="10">
    <source>
        <dbReference type="Pfam" id="PF00884"/>
    </source>
</evidence>
<evidence type="ECO:0000256" key="2">
    <source>
        <dbReference type="ARBA" id="ARBA00022475"/>
    </source>
</evidence>
<dbReference type="PANTHER" id="PTHR47371">
    <property type="entry name" value="LIPOTEICHOIC ACID SYNTHASE"/>
    <property type="match status" value="1"/>
</dbReference>
<dbReference type="InterPro" id="IPR012160">
    <property type="entry name" value="LtaS-like"/>
</dbReference>
<dbReference type="Proteomes" id="UP000070224">
    <property type="component" value="Unassembled WGS sequence"/>
</dbReference>
<dbReference type="PIRSF" id="PIRSF005091">
    <property type="entry name" value="Mmb_sulf_HI1246"/>
    <property type="match status" value="1"/>
</dbReference>
<keyword evidence="12" id="KW-1185">Reference proteome</keyword>
<protein>
    <submittedName>
        <fullName evidence="11">Arylsulfatase</fullName>
    </submittedName>
</protein>
<dbReference type="OrthoDB" id="9777768at2"/>
<dbReference type="InterPro" id="IPR000917">
    <property type="entry name" value="Sulfatase_N"/>
</dbReference>
<gene>
    <name evidence="11" type="ORF">HMPREF3185_01338</name>
</gene>
<keyword evidence="4 9" id="KW-1133">Transmembrane helix</keyword>
<comment type="caution">
    <text evidence="11">The sequence shown here is derived from an EMBL/GenBank/DDBJ whole genome shotgun (WGS) entry which is preliminary data.</text>
</comment>
<dbReference type="RefSeq" id="WP_060935595.1">
    <property type="nucleotide sequence ID" value="NZ_KQ960453.1"/>
</dbReference>
<dbReference type="EMBL" id="LSDK01000091">
    <property type="protein sequence ID" value="KXB75490.1"/>
    <property type="molecule type" value="Genomic_DNA"/>
</dbReference>
<evidence type="ECO:0000256" key="3">
    <source>
        <dbReference type="ARBA" id="ARBA00022692"/>
    </source>
</evidence>
<feature type="binding site" evidence="8">
    <location>
        <position position="501"/>
    </location>
    <ligand>
        <name>Mn(2+)</name>
        <dbReference type="ChEBI" id="CHEBI:29035"/>
    </ligand>
</feature>
<reference evidence="12" key="1">
    <citation type="submission" date="2016-01" db="EMBL/GenBank/DDBJ databases">
        <authorList>
            <person name="Mitreva M."/>
            <person name="Pepin K.H."/>
            <person name="Mihindukulasuriya K.A."/>
            <person name="Fulton R."/>
            <person name="Fronick C."/>
            <person name="O'Laughlin M."/>
            <person name="Miner T."/>
            <person name="Herter B."/>
            <person name="Rosa B.A."/>
            <person name="Cordes M."/>
            <person name="Tomlinson C."/>
            <person name="Wollam A."/>
            <person name="Palsikar V.B."/>
            <person name="Mardis E.R."/>
            <person name="Wilson R.K."/>
        </authorList>
    </citation>
    <scope>NUCLEOTIDE SEQUENCE [LARGE SCALE GENOMIC DNA]</scope>
    <source>
        <strain evidence="12">KA00683</strain>
    </source>
</reference>
<comment type="subcellular location">
    <subcellularLocation>
        <location evidence="1">Cell membrane</location>
        <topology evidence="1">Multi-pass membrane protein</topology>
    </subcellularLocation>
</comment>
<dbReference type="GO" id="GO:0046872">
    <property type="term" value="F:metal ion binding"/>
    <property type="evidence" value="ECO:0007669"/>
    <property type="project" value="UniProtKB-KW"/>
</dbReference>
<evidence type="ECO:0000313" key="11">
    <source>
        <dbReference type="EMBL" id="KXB75490.1"/>
    </source>
</evidence>
<keyword evidence="3 9" id="KW-0812">Transmembrane</keyword>
<evidence type="ECO:0000256" key="6">
    <source>
        <dbReference type="PIRSR" id="PIRSR005091-1"/>
    </source>
</evidence>
<keyword evidence="5 9" id="KW-0472">Membrane</keyword>
<dbReference type="CDD" id="cd16015">
    <property type="entry name" value="LTA_synthase"/>
    <property type="match status" value="1"/>
</dbReference>
<dbReference type="SUPFAM" id="SSF53649">
    <property type="entry name" value="Alkaline phosphatase-like"/>
    <property type="match status" value="1"/>
</dbReference>
<dbReference type="GO" id="GO:0005886">
    <property type="term" value="C:plasma membrane"/>
    <property type="evidence" value="ECO:0007669"/>
    <property type="project" value="UniProtKB-SubCell"/>
</dbReference>
<feature type="binding site" evidence="8">
    <location>
        <position position="288"/>
    </location>
    <ligand>
        <name>Mn(2+)</name>
        <dbReference type="ChEBI" id="CHEBI:29035"/>
    </ligand>
</feature>
<evidence type="ECO:0000256" key="8">
    <source>
        <dbReference type="PIRSR" id="PIRSR005091-3"/>
    </source>
</evidence>
<proteinExistence type="predicted"/>
<feature type="transmembrane region" description="Helical" evidence="9">
    <location>
        <begin position="181"/>
        <end position="201"/>
    </location>
</feature>
<feature type="binding site" evidence="8">
    <location>
        <position position="502"/>
    </location>
    <ligand>
        <name>Mn(2+)</name>
        <dbReference type="ChEBI" id="CHEBI:29035"/>
    </ligand>
</feature>
<dbReference type="PATRIC" id="fig|322095.3.peg.1323"/>
<dbReference type="Gene3D" id="3.40.720.10">
    <property type="entry name" value="Alkaline Phosphatase, subunit A"/>
    <property type="match status" value="1"/>
</dbReference>
<keyword evidence="7" id="KW-0479">Metal-binding</keyword>
<feature type="transmembrane region" description="Helical" evidence="9">
    <location>
        <begin position="20"/>
        <end position="38"/>
    </location>
</feature>
<dbReference type="AlphaFoldDB" id="A0A134B6C6"/>
<evidence type="ECO:0000256" key="4">
    <source>
        <dbReference type="ARBA" id="ARBA00022989"/>
    </source>
</evidence>
<dbReference type="Pfam" id="PF00884">
    <property type="entry name" value="Sulfatase"/>
    <property type="match status" value="1"/>
</dbReference>
<organism evidence="11 12">
    <name type="scientific">Porphyromonas somerae</name>
    <dbReference type="NCBI Taxonomy" id="322095"/>
    <lineage>
        <taxon>Bacteria</taxon>
        <taxon>Pseudomonadati</taxon>
        <taxon>Bacteroidota</taxon>
        <taxon>Bacteroidia</taxon>
        <taxon>Bacteroidales</taxon>
        <taxon>Porphyromonadaceae</taxon>
        <taxon>Porphyromonas</taxon>
    </lineage>
</organism>
<keyword evidence="7" id="KW-0464">Manganese</keyword>
<evidence type="ECO:0000313" key="12">
    <source>
        <dbReference type="Proteomes" id="UP000070224"/>
    </source>
</evidence>
<feature type="transmembrane region" description="Helical" evidence="9">
    <location>
        <begin position="68"/>
        <end position="87"/>
    </location>
</feature>
<evidence type="ECO:0000256" key="5">
    <source>
        <dbReference type="ARBA" id="ARBA00023136"/>
    </source>
</evidence>
<dbReference type="STRING" id="322095.HMPREF3185_01338"/>
<keyword evidence="2" id="KW-1003">Cell membrane</keyword>
<sequence>MTSSSTSSALTPLGAQVRLLLLRFLLSFVIYSICRGIFCLYNQDLLEIDSAGQLALMFWGGLRFDLSAIVYTSLLLTTLSLLPLPQAYSRGYQRMLTGLYRTVTSLAIILNLGDVVYYRFTLKRTTLAVFEEFGDENPFQFLRFFVDYWGITLLGIGLIILFCIIEGKLSRPKQRPTGRMWAFYLTSLILLGGSIYLSIVAGRGGFTSETRPITLSNANIYIRRPQQRALVLNTPFSLIRTIGKSSLPEYQYMPFAEVPKYFNSVYTPGTTPVSGKYKGRNVVLIIWESFAREWVGGLNQDIPGYQGFTPFIDSLMQRSYVFANGYSNSQKSIDAMPAIFASVLKPHVPFVLSIYSGNNITSLPARLDSMGYSTAFFHGAPNGSMGFNAFVMQAGVKEYYGKTEYGNDADYDGNWGIWDEKFLQYVAHQIGSLRQPFFAAEFTLSSHHPFRVPEEYQKVLPKGTIPMHQAVAYTDMALRKFFETASKQPWYDNTLFVIVADHAVPGALPQYKNSTGAFRIPIIIFDPRGELVGRDTEHLAAQADLLPTILDLVGDDKPMVTFGGSPFDTTRPRFVVQDMDGIYQMIEGDYALHFDGQKVTALYNLKTDPQQLHNIKDQPGTPLPSMLLRLKAYLQDYAWRMKYNKLTELHPQR</sequence>
<feature type="transmembrane region" description="Helical" evidence="9">
    <location>
        <begin position="148"/>
        <end position="169"/>
    </location>
</feature>
<feature type="domain" description="Sulfatase N-terminal" evidence="10">
    <location>
        <begin position="280"/>
        <end position="554"/>
    </location>
</feature>
<evidence type="ECO:0000256" key="9">
    <source>
        <dbReference type="SAM" id="Phobius"/>
    </source>
</evidence>
<evidence type="ECO:0000256" key="1">
    <source>
        <dbReference type="ARBA" id="ARBA00004651"/>
    </source>
</evidence>
<feature type="active site" evidence="6">
    <location>
        <position position="332"/>
    </location>
</feature>
<name>A0A134B6C6_9PORP</name>
<feature type="transmembrane region" description="Helical" evidence="9">
    <location>
        <begin position="99"/>
        <end position="120"/>
    </location>
</feature>
<feature type="binding site" evidence="7">
    <location>
        <position position="447"/>
    </location>
    <ligand>
        <name>substrate</name>
    </ligand>
</feature>
<dbReference type="PANTHER" id="PTHR47371:SF3">
    <property type="entry name" value="PHOSPHOGLYCEROL TRANSFERASE I"/>
    <property type="match status" value="1"/>
</dbReference>
<dbReference type="InterPro" id="IPR050448">
    <property type="entry name" value="OpgB/LTA_synthase_biosynth"/>
</dbReference>
<evidence type="ECO:0000256" key="7">
    <source>
        <dbReference type="PIRSR" id="PIRSR005091-2"/>
    </source>
</evidence>
<accession>A0A134B6C6</accession>
<dbReference type="InterPro" id="IPR017850">
    <property type="entry name" value="Alkaline_phosphatase_core_sf"/>
</dbReference>